<dbReference type="Proteomes" id="UP001597063">
    <property type="component" value="Unassembled WGS sequence"/>
</dbReference>
<dbReference type="Pfam" id="PF22552">
    <property type="entry name" value="TY-Chap3"/>
    <property type="match status" value="1"/>
</dbReference>
<dbReference type="InterPro" id="IPR054344">
    <property type="entry name" value="TY-Chap_N"/>
</dbReference>
<evidence type="ECO:0000259" key="1">
    <source>
        <dbReference type="Pfam" id="PF22552"/>
    </source>
</evidence>
<dbReference type="RefSeq" id="WP_131759471.1">
    <property type="nucleotide sequence ID" value="NZ_CAACUY010000079.1"/>
</dbReference>
<proteinExistence type="predicted"/>
<name>A0ABW2Y1X2_9ACTN</name>
<evidence type="ECO:0000313" key="2">
    <source>
        <dbReference type="EMBL" id="MFD0692097.1"/>
    </source>
</evidence>
<keyword evidence="3" id="KW-1185">Reference proteome</keyword>
<comment type="caution">
    <text evidence="2">The sequence shown here is derived from an EMBL/GenBank/DDBJ whole genome shotgun (WGS) entry which is preliminary data.</text>
</comment>
<evidence type="ECO:0000313" key="3">
    <source>
        <dbReference type="Proteomes" id="UP001597063"/>
    </source>
</evidence>
<feature type="domain" description="TY-Chap N-terminal" evidence="1">
    <location>
        <begin position="1"/>
        <end position="118"/>
    </location>
</feature>
<protein>
    <recommendedName>
        <fullName evidence="1">TY-Chap N-terminal domain-containing protein</fullName>
    </recommendedName>
</protein>
<sequence>MDWETFADALAEDMATLAAGALVVISEPGESGRYVQFAQDDDQLDVDVVGNAFLDDSSRASVEGEQKISLAGWTAPNAEYENWTLQLGWPASHVEYRALTEKMVVALRDGYGIASPETWRYRAWNDRKGNRPFRLVRLEERGLRAKE</sequence>
<dbReference type="EMBL" id="JBHTGP010000035">
    <property type="protein sequence ID" value="MFD0692097.1"/>
    <property type="molecule type" value="Genomic_DNA"/>
</dbReference>
<organism evidence="2 3">
    <name type="scientific">Actinomadura fibrosa</name>
    <dbReference type="NCBI Taxonomy" id="111802"/>
    <lineage>
        <taxon>Bacteria</taxon>
        <taxon>Bacillati</taxon>
        <taxon>Actinomycetota</taxon>
        <taxon>Actinomycetes</taxon>
        <taxon>Streptosporangiales</taxon>
        <taxon>Thermomonosporaceae</taxon>
        <taxon>Actinomadura</taxon>
    </lineage>
</organism>
<accession>A0ABW2Y1X2</accession>
<gene>
    <name evidence="2" type="ORF">ACFQZM_46945</name>
</gene>
<reference evidence="3" key="1">
    <citation type="journal article" date="2019" name="Int. J. Syst. Evol. Microbiol.">
        <title>The Global Catalogue of Microorganisms (GCM) 10K type strain sequencing project: providing services to taxonomists for standard genome sequencing and annotation.</title>
        <authorList>
            <consortium name="The Broad Institute Genomics Platform"/>
            <consortium name="The Broad Institute Genome Sequencing Center for Infectious Disease"/>
            <person name="Wu L."/>
            <person name="Ma J."/>
        </authorList>
    </citation>
    <scope>NUCLEOTIDE SEQUENCE [LARGE SCALE GENOMIC DNA]</scope>
    <source>
        <strain evidence="3">JCM 9371</strain>
    </source>
</reference>